<dbReference type="InterPro" id="IPR050491">
    <property type="entry name" value="AmpC-like"/>
</dbReference>
<organism evidence="2 3">
    <name type="scientific">Flagellimonas meridianipacifica</name>
    <dbReference type="NCBI Taxonomy" id="1080225"/>
    <lineage>
        <taxon>Bacteria</taxon>
        <taxon>Pseudomonadati</taxon>
        <taxon>Bacteroidota</taxon>
        <taxon>Flavobacteriia</taxon>
        <taxon>Flavobacteriales</taxon>
        <taxon>Flavobacteriaceae</taxon>
        <taxon>Flagellimonas</taxon>
    </lineage>
</organism>
<evidence type="ECO:0000313" key="3">
    <source>
        <dbReference type="Proteomes" id="UP000237640"/>
    </source>
</evidence>
<keyword evidence="3" id="KW-1185">Reference proteome</keyword>
<dbReference type="RefSeq" id="WP_158259097.1">
    <property type="nucleotide sequence ID" value="NZ_PVYX01000001.1"/>
</dbReference>
<dbReference type="Proteomes" id="UP000237640">
    <property type="component" value="Unassembled WGS sequence"/>
</dbReference>
<protein>
    <submittedName>
        <fullName evidence="2">CubicO group peptidase (Beta-lactamase class C family)</fullName>
    </submittedName>
</protein>
<dbReference type="PANTHER" id="PTHR46825:SF9">
    <property type="entry name" value="BETA-LACTAMASE-RELATED DOMAIN-CONTAINING PROTEIN"/>
    <property type="match status" value="1"/>
</dbReference>
<evidence type="ECO:0000313" key="2">
    <source>
        <dbReference type="EMBL" id="PRX57558.1"/>
    </source>
</evidence>
<reference evidence="2 3" key="1">
    <citation type="submission" date="2018-03" db="EMBL/GenBank/DDBJ databases">
        <title>Genomic Encyclopedia of Archaeal and Bacterial Type Strains, Phase II (KMG-II): from individual species to whole genera.</title>
        <authorList>
            <person name="Goeker M."/>
        </authorList>
    </citation>
    <scope>NUCLEOTIDE SEQUENCE [LARGE SCALE GENOMIC DNA]</scope>
    <source>
        <strain evidence="2 3">DSM 25027</strain>
    </source>
</reference>
<feature type="domain" description="Beta-lactamase-related" evidence="1">
    <location>
        <begin position="38"/>
        <end position="313"/>
    </location>
</feature>
<proteinExistence type="predicted"/>
<dbReference type="InterPro" id="IPR001466">
    <property type="entry name" value="Beta-lactam-related"/>
</dbReference>
<dbReference type="OrthoDB" id="9793489at2"/>
<evidence type="ECO:0000259" key="1">
    <source>
        <dbReference type="Pfam" id="PF00144"/>
    </source>
</evidence>
<dbReference type="PANTHER" id="PTHR46825">
    <property type="entry name" value="D-ALANYL-D-ALANINE-CARBOXYPEPTIDASE/ENDOPEPTIDASE AMPH"/>
    <property type="match status" value="1"/>
</dbReference>
<dbReference type="EMBL" id="PVYX01000001">
    <property type="protein sequence ID" value="PRX57558.1"/>
    <property type="molecule type" value="Genomic_DNA"/>
</dbReference>
<dbReference type="AlphaFoldDB" id="A0A2T0MIZ7"/>
<dbReference type="Pfam" id="PF00144">
    <property type="entry name" value="Beta-lactamase"/>
    <property type="match status" value="1"/>
</dbReference>
<comment type="caution">
    <text evidence="2">The sequence shown here is derived from an EMBL/GenBank/DDBJ whole genome shotgun (WGS) entry which is preliminary data.</text>
</comment>
<dbReference type="InterPro" id="IPR012338">
    <property type="entry name" value="Beta-lactam/transpept-like"/>
</dbReference>
<dbReference type="PROSITE" id="PS51257">
    <property type="entry name" value="PROKAR_LIPOPROTEIN"/>
    <property type="match status" value="1"/>
</dbReference>
<name>A0A2T0MIZ7_9FLAO</name>
<gene>
    <name evidence="2" type="ORF">CLV81_1564</name>
</gene>
<dbReference type="SUPFAM" id="SSF56601">
    <property type="entry name" value="beta-lactamase/transpeptidase-like"/>
    <property type="match status" value="1"/>
</dbReference>
<dbReference type="Gene3D" id="3.40.710.10">
    <property type="entry name" value="DD-peptidase/beta-lactamase superfamily"/>
    <property type="match status" value="2"/>
</dbReference>
<sequence>MYRFPIVSLILLFTIGCSNTESEPIKPKEKFSEELSLLQEYFQIPGLSVLIKKGDEIIYEDYSGMADIDLKIPVDSVTTIQMASLTKMFSGITIMQLVEEEKISLDEPINTYIDNQSLGDSIQIKHVLSHTSQGIPGKHFYYNNTRFMMLEDVIAKATGKDFKTNIYERIINPLKLMNTYLLKDSVQVVFEKRKVAQPYFLGGEPVEGYMERKAYPGFIDYGYSAAAGISSTVYDLSILSTALDNNILLTKTSRDKMFTPFGSGNPYGLGVFTQEFLNEQLVWGYGQYDCYSSLFLKVPKKDLTFIIAANNNLMSDPARLIAGDVTYSLFALSFLKNYVFKLSDVPLLEDQSTLPAIKERLTENNHELYRKKLLAQSLAATFMYRYAKEEGELSKQLLGQTFDLFEDYKEYGDLVLMRNLFMRKSMDAFRGKQEFKDFDIQFKALGQKVLKHDEDNPYANYYMANYFEIKQQQDSSLYHYRKIAEAKNFSPWWYTMEAQRWLKENQNNQ</sequence>
<accession>A0A2T0MIZ7</accession>